<dbReference type="Proteomes" id="UP000179769">
    <property type="component" value="Unassembled WGS sequence"/>
</dbReference>
<evidence type="ECO:0000313" key="5">
    <source>
        <dbReference type="Proteomes" id="UP000179769"/>
    </source>
</evidence>
<dbReference type="InterPro" id="IPR032698">
    <property type="entry name" value="SirB1_N"/>
</dbReference>
<dbReference type="Pfam" id="PF13369">
    <property type="entry name" value="Transglut_core2"/>
    <property type="match status" value="1"/>
</dbReference>
<evidence type="ECO:0000256" key="2">
    <source>
        <dbReference type="SAM" id="MobiDB-lite"/>
    </source>
</evidence>
<evidence type="ECO:0000256" key="1">
    <source>
        <dbReference type="ARBA" id="ARBA00007100"/>
    </source>
</evidence>
<protein>
    <submittedName>
        <fullName evidence="4">Transcriptional regulator</fullName>
    </submittedName>
</protein>
<proteinExistence type="inferred from homology"/>
<organism evidence="4 5">
    <name type="scientific">Parafrankia soli</name>
    <dbReference type="NCBI Taxonomy" id="2599596"/>
    <lineage>
        <taxon>Bacteria</taxon>
        <taxon>Bacillati</taxon>
        <taxon>Actinomycetota</taxon>
        <taxon>Actinomycetes</taxon>
        <taxon>Frankiales</taxon>
        <taxon>Frankiaceae</taxon>
        <taxon>Parafrankia</taxon>
    </lineage>
</organism>
<comment type="caution">
    <text evidence="4">The sequence shown here is derived from an EMBL/GenBank/DDBJ whole genome shotgun (WGS) entry which is preliminary data.</text>
</comment>
<dbReference type="AlphaFoldDB" id="A0A1S1RM00"/>
<evidence type="ECO:0000313" key="4">
    <source>
        <dbReference type="EMBL" id="OHV46841.1"/>
    </source>
</evidence>
<feature type="domain" description="Protein SirB1 N-terminal" evidence="3">
    <location>
        <begin position="130"/>
        <end position="254"/>
    </location>
</feature>
<dbReference type="PANTHER" id="PTHR31350:SF21">
    <property type="entry name" value="F-BOX ONLY PROTEIN 21"/>
    <property type="match status" value="1"/>
</dbReference>
<keyword evidence="5" id="KW-1185">Reference proteome</keyword>
<dbReference type="EMBL" id="MAXA01000001">
    <property type="protein sequence ID" value="OHV46841.1"/>
    <property type="molecule type" value="Genomic_DNA"/>
</dbReference>
<dbReference type="PANTHER" id="PTHR31350">
    <property type="entry name" value="SI:DKEY-261L7.2"/>
    <property type="match status" value="1"/>
</dbReference>
<feature type="compositionally biased region" description="Low complexity" evidence="2">
    <location>
        <begin position="86"/>
        <end position="116"/>
    </location>
</feature>
<reference evidence="5" key="1">
    <citation type="submission" date="2016-07" db="EMBL/GenBank/DDBJ databases">
        <title>Frankia sp. NRRL B-16219 Genome sequencing.</title>
        <authorList>
            <person name="Ghodhbane-Gtari F."/>
            <person name="Swanson E."/>
            <person name="Gueddou A."/>
            <person name="Louati M."/>
            <person name="Nouioui I."/>
            <person name="Hezbri K."/>
            <person name="Abebe-Akele F."/>
            <person name="Simpson S."/>
            <person name="Morris K."/>
            <person name="Thomas K."/>
            <person name="Gtari M."/>
            <person name="Tisa L.S."/>
        </authorList>
    </citation>
    <scope>NUCLEOTIDE SEQUENCE [LARGE SCALE GENOMIC DNA]</scope>
    <source>
        <strain evidence="5">NRRL B-16219</strain>
    </source>
</reference>
<evidence type="ECO:0000259" key="3">
    <source>
        <dbReference type="Pfam" id="PF13369"/>
    </source>
</evidence>
<comment type="similarity">
    <text evidence="1">Belongs to the UPF0162 family.</text>
</comment>
<sequence length="338" mass="34377">MSAHSRRMFATVVRREPVDLALACHLIAAEAGPETNPAETTRALDALAADTAALLAARRAAPRGRGAAGAGTDTGAASGAGAATEAASGAGTTSGAVPGAASGAPAERGTAADAGTDAGGGTLTGLDLRAAAEALRESLGERAGFAGHESDYDDVRASLLPDVISRRRGLPILLSIVWIEVARRIGVPAYAVGLPGHVIVAVGAPHENVLVDPYAGGEIMTVHDAAARVRAAGAAFTRAQLAPMTPEDLLTRVLSNIRVLAARTDVPRTRLWAVELSLLLPRHPAVLRRERGELRVRLGDFLGGATDLTNFADAVTTVEPAAAAAARHAAAAARARLN</sequence>
<dbReference type="Pfam" id="PF13371">
    <property type="entry name" value="TPR_9"/>
    <property type="match status" value="1"/>
</dbReference>
<feature type="region of interest" description="Disordered" evidence="2">
    <location>
        <begin position="86"/>
        <end position="118"/>
    </location>
</feature>
<accession>A0A1S1RM00</accession>
<name>A0A1S1RM00_9ACTN</name>
<dbReference type="RefSeq" id="WP_071059312.1">
    <property type="nucleotide sequence ID" value="NZ_MAXA01000001.1"/>
</dbReference>
<gene>
    <name evidence="4" type="ORF">BBK14_00795</name>
</gene>
<dbReference type="OrthoDB" id="232498at2"/>